<proteinExistence type="predicted"/>
<sequence length="166" mass="19264">MEYDFTTKPDQFPCLLPNITDRDGRREFHRRCYLICYPDQTPETRTVKDNFAVIFAAHAGIQCLMSLDLHTHRHAHDIHHRGHQIAMQMTMTAAEFSAARKMQRELDESDNFAHVDEVIWCDLEGEISECVVVETGVTTHGEFCVLEYGIGRRIRVSADQLQRIRM</sequence>
<organism evidence="1 2">
    <name type="scientific">Rickenella mellea</name>
    <dbReference type="NCBI Taxonomy" id="50990"/>
    <lineage>
        <taxon>Eukaryota</taxon>
        <taxon>Fungi</taxon>
        <taxon>Dikarya</taxon>
        <taxon>Basidiomycota</taxon>
        <taxon>Agaricomycotina</taxon>
        <taxon>Agaricomycetes</taxon>
        <taxon>Hymenochaetales</taxon>
        <taxon>Rickenellaceae</taxon>
        <taxon>Rickenella</taxon>
    </lineage>
</organism>
<evidence type="ECO:0000313" key="1">
    <source>
        <dbReference type="EMBL" id="TDL24429.1"/>
    </source>
</evidence>
<keyword evidence="2" id="KW-1185">Reference proteome</keyword>
<dbReference type="AlphaFoldDB" id="A0A4Y7QC52"/>
<dbReference type="Proteomes" id="UP000294933">
    <property type="component" value="Unassembled WGS sequence"/>
</dbReference>
<evidence type="ECO:0000313" key="2">
    <source>
        <dbReference type="Proteomes" id="UP000294933"/>
    </source>
</evidence>
<accession>A0A4Y7QC52</accession>
<name>A0A4Y7QC52_9AGAM</name>
<reference evidence="1 2" key="1">
    <citation type="submission" date="2018-06" db="EMBL/GenBank/DDBJ databases">
        <title>A transcriptomic atlas of mushroom development highlights an independent origin of complex multicellularity.</title>
        <authorList>
            <consortium name="DOE Joint Genome Institute"/>
            <person name="Krizsan K."/>
            <person name="Almasi E."/>
            <person name="Merenyi Z."/>
            <person name="Sahu N."/>
            <person name="Viragh M."/>
            <person name="Koszo T."/>
            <person name="Mondo S."/>
            <person name="Kiss B."/>
            <person name="Balint B."/>
            <person name="Kues U."/>
            <person name="Barry K."/>
            <person name="Hegedus J.C."/>
            <person name="Henrissat B."/>
            <person name="Johnson J."/>
            <person name="Lipzen A."/>
            <person name="Ohm R."/>
            <person name="Nagy I."/>
            <person name="Pangilinan J."/>
            <person name="Yan J."/>
            <person name="Xiong Y."/>
            <person name="Grigoriev I.V."/>
            <person name="Hibbett D.S."/>
            <person name="Nagy L.G."/>
        </authorList>
    </citation>
    <scope>NUCLEOTIDE SEQUENCE [LARGE SCALE GENOMIC DNA]</scope>
    <source>
        <strain evidence="1 2">SZMC22713</strain>
    </source>
</reference>
<gene>
    <name evidence="1" type="ORF">BD410DRAFT_785897</name>
</gene>
<dbReference type="VEuPathDB" id="FungiDB:BD410DRAFT_785897"/>
<protein>
    <submittedName>
        <fullName evidence="1">Uncharacterized protein</fullName>
    </submittedName>
</protein>
<dbReference type="EMBL" id="ML170166">
    <property type="protein sequence ID" value="TDL24429.1"/>
    <property type="molecule type" value="Genomic_DNA"/>
</dbReference>